<evidence type="ECO:0000313" key="9">
    <source>
        <dbReference type="Proteomes" id="UP001470230"/>
    </source>
</evidence>
<keyword evidence="3 5" id="KW-0378">Hydrolase</keyword>
<proteinExistence type="inferred from homology"/>
<gene>
    <name evidence="8" type="ORF">M9Y10_001282</name>
</gene>
<dbReference type="PANTHER" id="PTHR10183">
    <property type="entry name" value="CALPAIN"/>
    <property type="match status" value="1"/>
</dbReference>
<dbReference type="InterPro" id="IPR001300">
    <property type="entry name" value="Peptidase_C2_calpain_cat"/>
</dbReference>
<dbReference type="Pfam" id="PF00648">
    <property type="entry name" value="Peptidase_C2"/>
    <property type="match status" value="1"/>
</dbReference>
<feature type="compositionally biased region" description="Polar residues" evidence="6">
    <location>
        <begin position="963"/>
        <end position="980"/>
    </location>
</feature>
<feature type="compositionally biased region" description="Basic residues" evidence="6">
    <location>
        <begin position="839"/>
        <end position="850"/>
    </location>
</feature>
<dbReference type="PROSITE" id="PS50203">
    <property type="entry name" value="CALPAIN_CAT"/>
    <property type="match status" value="1"/>
</dbReference>
<evidence type="ECO:0000256" key="1">
    <source>
        <dbReference type="ARBA" id="ARBA00007623"/>
    </source>
</evidence>
<keyword evidence="2 5" id="KW-0645">Protease</keyword>
<evidence type="ECO:0000256" key="4">
    <source>
        <dbReference type="ARBA" id="ARBA00022807"/>
    </source>
</evidence>
<reference evidence="8 9" key="1">
    <citation type="submission" date="2024-04" db="EMBL/GenBank/DDBJ databases">
        <title>Tritrichomonas musculus Genome.</title>
        <authorList>
            <person name="Alves-Ferreira E."/>
            <person name="Grigg M."/>
            <person name="Lorenzi H."/>
            <person name="Galac M."/>
        </authorList>
    </citation>
    <scope>NUCLEOTIDE SEQUENCE [LARGE SCALE GENOMIC DNA]</scope>
    <source>
        <strain evidence="8 9">EAF2021</strain>
    </source>
</reference>
<sequence>MCKRFKDFDEESKQYNQILLDYLENGEKFVDPNFHPNKNIHENNIIFDESNTEWKRIDEVYSAPLFKKELIQIDFVKQGDIEDCFFLSALSYISSQPEKVPDFFDHRVELYLGKEEDSINLKCGAVVIYFYAFGRRVPVLIDTLIPFSKSTQTPLFSRPINHTKSAWFCLIEKAFAKLNGSYTEIIGGTFSQAIYSLYGYYTTTKSLSSLKSEVKSSKMSPYDRILKYLNKGAIVGAAIRIEMLDGLSEDDINSKGLAKDHFYIILSAKKVAGNNLLCLRNLWGEHEWNGDWSDESDLWSPELREAVGMKIEDDGTFWICDSDFLTYFTEIDVSKPIPNNWHSRQFFWQLMPGPHDGQDIESEGANLSERPNFAFKVIEPIAAGQTCRFHVLVERRPAPLDESRIESAEESKKPYCVFLASASGKKLEASELPYYRRYQMSTYSNIISFPYTVSSNDEIQTIVLYRLAKSDLIEDCYVRIICELDFNLYNIDEPENLIPEDSKTSPASDANEKEADFDEVMLNDEGIFLEEEEEDVELLNENENEENELKMAAFDDDERERGNGTDAANGFNRKTSDFNFDNEQKLNVNGQFDGQILNEEDQLDNEIYEFPSLNIKSMNEEGNSRFRGEELDANEKEIHSNSKFTTFNQEYLNSKEKSNMPAAVGRNMSIVLDHSIYDQIGAENQGPPKEDNMPNPKPQNQEQIIHLVPQKHEEGNMPNSKPQNQESFNHFVSHKHEEGNMPNPKPQNQESFNHFVSHKHEEDNMPNSKPQSQEPFNHFVSQKHEGGNMPNPKPQGDLYTSHRRHPVKEHLTQEAPANADEENEGQGEQSPHSNSDRVTKHKPNSPRRRPREVSYEQPPSKDLQQRKNAYKRMNETLISEKKRKLSPPRQQQQQNMNPAKSQKSDATLESTGKLRYKKATPTRNAEKANLSPVETSPTKTGHKRPKQPASPRQTYKDKDMRSMFNSISDNIFSSRYNDNK</sequence>
<dbReference type="InterPro" id="IPR038765">
    <property type="entry name" value="Papain-like_cys_pep_sf"/>
</dbReference>
<dbReference type="Gene3D" id="3.90.70.10">
    <property type="entry name" value="Cysteine proteinases"/>
    <property type="match status" value="1"/>
</dbReference>
<protein>
    <recommendedName>
        <fullName evidence="7">Calpain catalytic domain-containing protein</fullName>
    </recommendedName>
</protein>
<feature type="active site" evidence="5">
    <location>
        <position position="84"/>
    </location>
</feature>
<dbReference type="PANTHER" id="PTHR10183:SF379">
    <property type="entry name" value="CALPAIN-5"/>
    <property type="match status" value="1"/>
</dbReference>
<feature type="region of interest" description="Disordered" evidence="6">
    <location>
        <begin position="780"/>
        <end position="980"/>
    </location>
</feature>
<name>A0ABR2L7L7_9EUKA</name>
<dbReference type="PRINTS" id="PR00704">
    <property type="entry name" value="CALPAIN"/>
</dbReference>
<feature type="active site" evidence="5">
    <location>
        <position position="281"/>
    </location>
</feature>
<dbReference type="SMART" id="SM00230">
    <property type="entry name" value="CysPc"/>
    <property type="match status" value="1"/>
</dbReference>
<accession>A0ABR2L7L7</accession>
<dbReference type="InterPro" id="IPR022684">
    <property type="entry name" value="Calpain_cysteine_protease"/>
</dbReference>
<feature type="active site" evidence="5">
    <location>
        <position position="261"/>
    </location>
</feature>
<keyword evidence="9" id="KW-1185">Reference proteome</keyword>
<comment type="caution">
    <text evidence="8">The sequence shown here is derived from an EMBL/GenBank/DDBJ whole genome shotgun (WGS) entry which is preliminary data.</text>
</comment>
<dbReference type="EMBL" id="JAPFFF010000001">
    <property type="protein sequence ID" value="KAK8898986.1"/>
    <property type="molecule type" value="Genomic_DNA"/>
</dbReference>
<evidence type="ECO:0000256" key="6">
    <source>
        <dbReference type="SAM" id="MobiDB-lite"/>
    </source>
</evidence>
<evidence type="ECO:0000256" key="2">
    <source>
        <dbReference type="ARBA" id="ARBA00022670"/>
    </source>
</evidence>
<feature type="domain" description="Calpain catalytic" evidence="7">
    <location>
        <begin position="28"/>
        <end position="337"/>
    </location>
</feature>
<evidence type="ECO:0000256" key="3">
    <source>
        <dbReference type="ARBA" id="ARBA00022801"/>
    </source>
</evidence>
<dbReference type="Proteomes" id="UP001470230">
    <property type="component" value="Unassembled WGS sequence"/>
</dbReference>
<comment type="similarity">
    <text evidence="1">Belongs to the peptidase C2 family.</text>
</comment>
<organism evidence="8 9">
    <name type="scientific">Tritrichomonas musculus</name>
    <dbReference type="NCBI Taxonomy" id="1915356"/>
    <lineage>
        <taxon>Eukaryota</taxon>
        <taxon>Metamonada</taxon>
        <taxon>Parabasalia</taxon>
        <taxon>Tritrichomonadida</taxon>
        <taxon>Tritrichomonadidae</taxon>
        <taxon>Tritrichomonas</taxon>
    </lineage>
</organism>
<dbReference type="SUPFAM" id="SSF54001">
    <property type="entry name" value="Cysteine proteinases"/>
    <property type="match status" value="1"/>
</dbReference>
<keyword evidence="4 5" id="KW-0788">Thiol protease</keyword>
<feature type="compositionally biased region" description="Polar residues" evidence="6">
    <location>
        <begin position="895"/>
        <end position="910"/>
    </location>
</feature>
<evidence type="ECO:0000259" key="7">
    <source>
        <dbReference type="PROSITE" id="PS50203"/>
    </source>
</evidence>
<evidence type="ECO:0000256" key="5">
    <source>
        <dbReference type="PROSITE-ProRule" id="PRU00239"/>
    </source>
</evidence>
<evidence type="ECO:0000313" key="8">
    <source>
        <dbReference type="EMBL" id="KAK8898986.1"/>
    </source>
</evidence>